<accession>A0A1I2FDC7</accession>
<evidence type="ECO:0000256" key="1">
    <source>
        <dbReference type="ARBA" id="ARBA00004651"/>
    </source>
</evidence>
<evidence type="ECO:0000256" key="9">
    <source>
        <dbReference type="SAM" id="Phobius"/>
    </source>
</evidence>
<dbReference type="SUPFAM" id="SSF103473">
    <property type="entry name" value="MFS general substrate transporter"/>
    <property type="match status" value="2"/>
</dbReference>
<dbReference type="STRING" id="655355.SAMN05216283_102428"/>
<feature type="transmembrane region" description="Helical" evidence="9">
    <location>
        <begin position="537"/>
        <end position="559"/>
    </location>
</feature>
<evidence type="ECO:0000256" key="6">
    <source>
        <dbReference type="ARBA" id="ARBA00022989"/>
    </source>
</evidence>
<evidence type="ECO:0000256" key="4">
    <source>
        <dbReference type="ARBA" id="ARBA00022692"/>
    </source>
</evidence>
<dbReference type="InterPro" id="IPR000109">
    <property type="entry name" value="POT_fam"/>
</dbReference>
<evidence type="ECO:0000256" key="8">
    <source>
        <dbReference type="RuleBase" id="RU003755"/>
    </source>
</evidence>
<feature type="transmembrane region" description="Helical" evidence="9">
    <location>
        <begin position="147"/>
        <end position="168"/>
    </location>
</feature>
<keyword evidence="6 9" id="KW-1133">Transmembrane helix</keyword>
<sequence>MAKNKHPKGLMILFFTEMWERFGYYLMLGIFTLYMIAPETAKFAGLGMSNMEAADIYGTYLALVYLTPFFGGLLADRFLGYRRSIYIGGLFMAAGYIGLSIPNSMMAFYISLLLIILGNGLFKPNVSVLLGKLYEKPEYEHLKDSGYNIFYMGINIGAFVCNFVAAWLRLSYGWGWAFAAAGVGMLIGVLWFAWGNWRVPEIKEADKISPKRENDLSLARIFTVLFLPAFAAAAIGWIIPNNIFGSDSNDAFIFFCLPVLYFFFNTWRTADKTEKAPIAALLSIFGVVIIFWAVFHQNGSALTYWAKNNTDRELGPKMEVVINTIASSEEVSTVPRERQITGLHGESLGTEQGPSYYFDNYTGELPQGNLDGKPDDITEQEWAQIKDGSKSSFGKLVLWPTELQASINPFFVVVLTPLVVAFFAFLGRRRKEPSTPGKIAWGMLISAVSWLVMVAAAVMSGNGADKASVAWLFGVYGVITVGELCLSPMGLSLVSKLAPRRIAALMMGGWFLSTAIGNKLSGVLSGMWDLFEKKSNFFLTNALLTAGAFLIILLLLPWLKRVYNEHVHH</sequence>
<dbReference type="Pfam" id="PF00854">
    <property type="entry name" value="PTR2"/>
    <property type="match status" value="2"/>
</dbReference>
<dbReference type="InterPro" id="IPR005279">
    <property type="entry name" value="Dipep/tripep_permease"/>
</dbReference>
<dbReference type="NCBIfam" id="TIGR00924">
    <property type="entry name" value="yjdL_sub1_fam"/>
    <property type="match status" value="1"/>
</dbReference>
<feature type="transmembrane region" description="Helical" evidence="9">
    <location>
        <begin position="407"/>
        <end position="427"/>
    </location>
</feature>
<comment type="subcellular location">
    <subcellularLocation>
        <location evidence="1">Cell membrane</location>
        <topology evidence="1">Multi-pass membrane protein</topology>
    </subcellularLocation>
    <subcellularLocation>
        <location evidence="8">Membrane</location>
        <topology evidence="8">Multi-pass membrane protein</topology>
    </subcellularLocation>
</comment>
<feature type="transmembrane region" description="Helical" evidence="9">
    <location>
        <begin position="251"/>
        <end position="267"/>
    </location>
</feature>
<keyword evidence="5" id="KW-0571">Peptide transport</keyword>
<feature type="transmembrane region" description="Helical" evidence="9">
    <location>
        <begin position="218"/>
        <end position="239"/>
    </location>
</feature>
<feature type="transmembrane region" description="Helical" evidence="9">
    <location>
        <begin position="57"/>
        <end position="75"/>
    </location>
</feature>
<dbReference type="PANTHER" id="PTHR23517">
    <property type="entry name" value="RESISTANCE PROTEIN MDTM, PUTATIVE-RELATED-RELATED"/>
    <property type="match status" value="1"/>
</dbReference>
<dbReference type="EMBL" id="FONW01000002">
    <property type="protein sequence ID" value="SFF02536.1"/>
    <property type="molecule type" value="Genomic_DNA"/>
</dbReference>
<keyword evidence="3" id="KW-1003">Cell membrane</keyword>
<feature type="transmembrane region" description="Helical" evidence="9">
    <location>
        <begin position="174"/>
        <end position="197"/>
    </location>
</feature>
<keyword evidence="5" id="KW-0653">Protein transport</keyword>
<dbReference type="AlphaFoldDB" id="A0A1I2FDC7"/>
<dbReference type="PANTHER" id="PTHR23517:SF15">
    <property type="entry name" value="PROTON-DEPENDENT OLIGOPEPTIDE FAMILY TRANSPORT PROTEIN"/>
    <property type="match status" value="1"/>
</dbReference>
<dbReference type="Proteomes" id="UP000198964">
    <property type="component" value="Unassembled WGS sequence"/>
</dbReference>
<dbReference type="InterPro" id="IPR050171">
    <property type="entry name" value="MFS_Transporters"/>
</dbReference>
<evidence type="ECO:0000256" key="5">
    <source>
        <dbReference type="ARBA" id="ARBA00022856"/>
    </source>
</evidence>
<organism evidence="10 11">
    <name type="scientific">Sunxiuqinia elliptica</name>
    <dbReference type="NCBI Taxonomy" id="655355"/>
    <lineage>
        <taxon>Bacteria</taxon>
        <taxon>Pseudomonadati</taxon>
        <taxon>Bacteroidota</taxon>
        <taxon>Bacteroidia</taxon>
        <taxon>Marinilabiliales</taxon>
        <taxon>Prolixibacteraceae</taxon>
        <taxon>Sunxiuqinia</taxon>
    </lineage>
</organism>
<keyword evidence="2 8" id="KW-0813">Transport</keyword>
<dbReference type="InterPro" id="IPR036259">
    <property type="entry name" value="MFS_trans_sf"/>
</dbReference>
<reference evidence="10 11" key="1">
    <citation type="submission" date="2016-10" db="EMBL/GenBank/DDBJ databases">
        <authorList>
            <person name="de Groot N.N."/>
        </authorList>
    </citation>
    <scope>NUCLEOTIDE SEQUENCE [LARGE SCALE GENOMIC DNA]</scope>
    <source>
        <strain evidence="10 11">CGMCC 1.9156</strain>
    </source>
</reference>
<dbReference type="GO" id="GO:0005886">
    <property type="term" value="C:plasma membrane"/>
    <property type="evidence" value="ECO:0007669"/>
    <property type="project" value="UniProtKB-SubCell"/>
</dbReference>
<keyword evidence="7 9" id="KW-0472">Membrane</keyword>
<feature type="transmembrane region" description="Helical" evidence="9">
    <location>
        <begin position="276"/>
        <end position="295"/>
    </location>
</feature>
<dbReference type="CDD" id="cd17346">
    <property type="entry name" value="MFS_DtpA_like"/>
    <property type="match status" value="1"/>
</dbReference>
<evidence type="ECO:0000313" key="10">
    <source>
        <dbReference type="EMBL" id="SFF02536.1"/>
    </source>
</evidence>
<name>A0A1I2FDC7_9BACT</name>
<dbReference type="PROSITE" id="PS01023">
    <property type="entry name" value="PTR2_2"/>
    <property type="match status" value="1"/>
</dbReference>
<evidence type="ECO:0000313" key="11">
    <source>
        <dbReference type="Proteomes" id="UP000198964"/>
    </source>
</evidence>
<feature type="transmembrane region" description="Helical" evidence="9">
    <location>
        <begin position="498"/>
        <end position="517"/>
    </location>
</feature>
<keyword evidence="4 8" id="KW-0812">Transmembrane</keyword>
<feature type="transmembrane region" description="Helical" evidence="9">
    <location>
        <begin position="467"/>
        <end position="486"/>
    </location>
</feature>
<comment type="similarity">
    <text evidence="8">Belongs to the major facilitator superfamily. Proton-dependent oligopeptide transporter (POT/PTR) (TC 2.A.17) family.</text>
</comment>
<feature type="transmembrane region" description="Helical" evidence="9">
    <location>
        <begin position="84"/>
        <end position="101"/>
    </location>
</feature>
<dbReference type="Gene3D" id="1.20.1250.20">
    <property type="entry name" value="MFS general substrate transporter like domains"/>
    <property type="match status" value="2"/>
</dbReference>
<feature type="transmembrane region" description="Helical" evidence="9">
    <location>
        <begin position="107"/>
        <end position="126"/>
    </location>
</feature>
<evidence type="ECO:0000256" key="2">
    <source>
        <dbReference type="ARBA" id="ARBA00022448"/>
    </source>
</evidence>
<dbReference type="GO" id="GO:0006857">
    <property type="term" value="P:oligopeptide transport"/>
    <property type="evidence" value="ECO:0007669"/>
    <property type="project" value="InterPro"/>
</dbReference>
<protein>
    <submittedName>
        <fullName evidence="10">Proton-dependent oligopeptide transporter, POT family</fullName>
    </submittedName>
</protein>
<keyword evidence="11" id="KW-1185">Reference proteome</keyword>
<gene>
    <name evidence="10" type="ORF">SAMN05216283_102428</name>
</gene>
<feature type="transmembrane region" description="Helical" evidence="9">
    <location>
        <begin position="439"/>
        <end position="461"/>
    </location>
</feature>
<feature type="transmembrane region" description="Helical" evidence="9">
    <location>
        <begin position="21"/>
        <end position="37"/>
    </location>
</feature>
<proteinExistence type="inferred from homology"/>
<dbReference type="InterPro" id="IPR018456">
    <property type="entry name" value="PTR2_symporter_CS"/>
</dbReference>
<dbReference type="GO" id="GO:1904680">
    <property type="term" value="F:peptide transmembrane transporter activity"/>
    <property type="evidence" value="ECO:0007669"/>
    <property type="project" value="InterPro"/>
</dbReference>
<evidence type="ECO:0000256" key="3">
    <source>
        <dbReference type="ARBA" id="ARBA00022475"/>
    </source>
</evidence>
<dbReference type="RefSeq" id="WP_093919089.1">
    <property type="nucleotide sequence ID" value="NZ_FONW01000002.1"/>
</dbReference>
<evidence type="ECO:0000256" key="7">
    <source>
        <dbReference type="ARBA" id="ARBA00023136"/>
    </source>
</evidence>